<dbReference type="GO" id="GO:0004864">
    <property type="term" value="F:protein phosphatase inhibitor activity"/>
    <property type="evidence" value="ECO:0007669"/>
    <property type="project" value="UniProtKB-ARBA"/>
</dbReference>
<dbReference type="AlphaFoldDB" id="A0A5J4ZSV0"/>
<dbReference type="EMBL" id="CM018048">
    <property type="protein sequence ID" value="KAA8521853.1"/>
    <property type="molecule type" value="Genomic_DNA"/>
</dbReference>
<dbReference type="InterPro" id="IPR019587">
    <property type="entry name" value="Polyketide_cyclase/dehydratase"/>
</dbReference>
<keyword evidence="2" id="KW-1185">Reference proteome</keyword>
<name>A0A5J4ZSV0_9ASTE</name>
<evidence type="ECO:0000313" key="2">
    <source>
        <dbReference type="Proteomes" id="UP000325577"/>
    </source>
</evidence>
<dbReference type="FunFam" id="3.30.530.20:FF:000064">
    <property type="entry name" value="Lachrymatory-factor synthase"/>
    <property type="match status" value="1"/>
</dbReference>
<dbReference type="PANTHER" id="PTHR33789:SF11">
    <property type="entry name" value="OS05G0202300 PROTEIN"/>
    <property type="match status" value="1"/>
</dbReference>
<dbReference type="PANTHER" id="PTHR33789">
    <property type="entry name" value="LACHRYMATORY-FACTOR SYNTHASE"/>
    <property type="match status" value="1"/>
</dbReference>
<dbReference type="InterPro" id="IPR053249">
    <property type="entry name" value="LFS"/>
</dbReference>
<dbReference type="Proteomes" id="UP000325577">
    <property type="component" value="Linkage Group LG5"/>
</dbReference>
<dbReference type="InterPro" id="IPR023393">
    <property type="entry name" value="START-like_dom_sf"/>
</dbReference>
<dbReference type="CDD" id="cd07821">
    <property type="entry name" value="PYR_PYL_RCAR_like"/>
    <property type="match status" value="1"/>
</dbReference>
<organism evidence="1 2">
    <name type="scientific">Nyssa sinensis</name>
    <dbReference type="NCBI Taxonomy" id="561372"/>
    <lineage>
        <taxon>Eukaryota</taxon>
        <taxon>Viridiplantae</taxon>
        <taxon>Streptophyta</taxon>
        <taxon>Embryophyta</taxon>
        <taxon>Tracheophyta</taxon>
        <taxon>Spermatophyta</taxon>
        <taxon>Magnoliopsida</taxon>
        <taxon>eudicotyledons</taxon>
        <taxon>Gunneridae</taxon>
        <taxon>Pentapetalae</taxon>
        <taxon>asterids</taxon>
        <taxon>Cornales</taxon>
        <taxon>Nyssaceae</taxon>
        <taxon>Nyssa</taxon>
    </lineage>
</organism>
<dbReference type="Gene3D" id="3.30.530.20">
    <property type="match status" value="1"/>
</dbReference>
<reference evidence="1 2" key="1">
    <citation type="submission" date="2019-09" db="EMBL/GenBank/DDBJ databases">
        <title>A chromosome-level genome assembly of the Chinese tupelo Nyssa sinensis.</title>
        <authorList>
            <person name="Yang X."/>
            <person name="Kang M."/>
            <person name="Yang Y."/>
            <person name="Xiong H."/>
            <person name="Wang M."/>
            <person name="Zhang Z."/>
            <person name="Wang Z."/>
            <person name="Wu H."/>
            <person name="Ma T."/>
            <person name="Liu J."/>
            <person name="Xi Z."/>
        </authorList>
    </citation>
    <scope>NUCLEOTIDE SEQUENCE [LARGE SCALE GENOMIC DNA]</scope>
    <source>
        <strain evidence="1">J267</strain>
        <tissue evidence="1">Leaf</tissue>
    </source>
</reference>
<evidence type="ECO:0000313" key="1">
    <source>
        <dbReference type="EMBL" id="KAA8521853.1"/>
    </source>
</evidence>
<dbReference type="SUPFAM" id="SSF55961">
    <property type="entry name" value="Bet v1-like"/>
    <property type="match status" value="1"/>
</dbReference>
<sequence length="184" mass="20542">MAEGTTQTKWESKFSAKVTGPTAEQVWPLLEDFCSLHKWLPGIDTCYQVEGVYGQPGLIRYCASTTSSSSGSDEKTINWCKEKLLAIDPIQRCLSYEVLDNNVGFKSYVGTMRVSLNDGDDKHGCQIEWSYTADPVEGWTFEGLNSYVSSSLQFMAEKMEKALQPKFCSCEEGSLTTRISHLTC</sequence>
<evidence type="ECO:0008006" key="3">
    <source>
        <dbReference type="Google" id="ProtNLM"/>
    </source>
</evidence>
<protein>
    <recommendedName>
        <fullName evidence="3">Bet v I/Major latex protein domain-containing protein</fullName>
    </recommendedName>
</protein>
<dbReference type="Pfam" id="PF10604">
    <property type="entry name" value="Polyketide_cyc2"/>
    <property type="match status" value="1"/>
</dbReference>
<gene>
    <name evidence="1" type="ORF">F0562_012525</name>
</gene>
<dbReference type="OrthoDB" id="1592664at2759"/>
<accession>A0A5J4ZSV0</accession>
<proteinExistence type="predicted"/>